<organism evidence="14 17">
    <name type="scientific">Aggregatibacter actinomycetemcomitans</name>
    <name type="common">Actinobacillus actinomycetemcomitans</name>
    <name type="synonym">Haemophilus actinomycetemcomitans</name>
    <dbReference type="NCBI Taxonomy" id="714"/>
    <lineage>
        <taxon>Bacteria</taxon>
        <taxon>Pseudomonadati</taxon>
        <taxon>Pseudomonadota</taxon>
        <taxon>Gammaproteobacteria</taxon>
        <taxon>Pasteurellales</taxon>
        <taxon>Pasteurellaceae</taxon>
        <taxon>Aggregatibacter</taxon>
    </lineage>
</organism>
<feature type="domain" description="NlpC/P60" evidence="11">
    <location>
        <begin position="51"/>
        <end position="169"/>
    </location>
</feature>
<dbReference type="Gene3D" id="3.90.1720.10">
    <property type="entry name" value="endopeptidase domain like (from Nostoc punctiforme)"/>
    <property type="match status" value="1"/>
</dbReference>
<dbReference type="EMBL" id="VSED01000006">
    <property type="protein sequence ID" value="TYA39432.1"/>
    <property type="molecule type" value="Genomic_DNA"/>
</dbReference>
<evidence type="ECO:0000256" key="7">
    <source>
        <dbReference type="ARBA" id="ARBA00023136"/>
    </source>
</evidence>
<name>A0A5D0EM21_AGGAC</name>
<evidence type="ECO:0000313" key="14">
    <source>
        <dbReference type="EMBL" id="TYA39432.1"/>
    </source>
</evidence>
<dbReference type="KEGG" id="aact:ACT75_10355"/>
<keyword evidence="5" id="KW-0378">Hydrolase</keyword>
<keyword evidence="7" id="KW-0472">Membrane</keyword>
<dbReference type="EMBL" id="PCGW01000008">
    <property type="protein sequence ID" value="PHO20758.1"/>
    <property type="molecule type" value="Genomic_DNA"/>
</dbReference>
<comment type="subcellular location">
    <subcellularLocation>
        <location evidence="1">Membrane</location>
        <topology evidence="1">Lipid-anchor</topology>
    </subcellularLocation>
</comment>
<evidence type="ECO:0000313" key="13">
    <source>
        <dbReference type="EMBL" id="PHO20758.1"/>
    </source>
</evidence>
<evidence type="ECO:0000256" key="6">
    <source>
        <dbReference type="ARBA" id="ARBA00022807"/>
    </source>
</evidence>
<evidence type="ECO:0000256" key="2">
    <source>
        <dbReference type="ARBA" id="ARBA00007074"/>
    </source>
</evidence>
<keyword evidence="16" id="KW-1185">Reference proteome</keyword>
<gene>
    <name evidence="12" type="ORF">ACT75_10355</name>
    <name evidence="13" type="ORF">CQR80_05835</name>
    <name evidence="14" type="ORF">FXB79_03800</name>
</gene>
<dbReference type="PANTHER" id="PTHR47360">
    <property type="entry name" value="MUREIN DD-ENDOPEPTIDASE MEPS/MUREIN LD-CARBOXYPEPTIDASE"/>
    <property type="match status" value="1"/>
</dbReference>
<accession>A0A5D0EM21</accession>
<evidence type="ECO:0000313" key="15">
    <source>
        <dbReference type="Proteomes" id="UP000072236"/>
    </source>
</evidence>
<protein>
    <recommendedName>
        <fullName evidence="11">NlpC/P60 domain-containing protein</fullName>
    </recommendedName>
</protein>
<reference evidence="12 15" key="1">
    <citation type="submission" date="2015-10" db="EMBL/GenBank/DDBJ databases">
        <title>Tn-seq of a polymicrobial infection.</title>
        <authorList>
            <person name="Stacy A."/>
            <person name="Rumbaugh K.P."/>
            <person name="Whiteley M."/>
        </authorList>
    </citation>
    <scope>NUCLEOTIDE SEQUENCE [LARGE SCALE GENOMIC DNA]</scope>
    <source>
        <strain evidence="12 15">624</strain>
    </source>
</reference>
<evidence type="ECO:0000313" key="17">
    <source>
        <dbReference type="Proteomes" id="UP000323012"/>
    </source>
</evidence>
<dbReference type="InterPro" id="IPR000064">
    <property type="entry name" value="NLP_P60_dom"/>
</dbReference>
<keyword evidence="3" id="KW-0645">Protease</keyword>
<evidence type="ECO:0000313" key="12">
    <source>
        <dbReference type="EMBL" id="AMQ94892.1"/>
    </source>
</evidence>
<keyword evidence="9" id="KW-0449">Lipoprotein</keyword>
<dbReference type="GO" id="GO:0016020">
    <property type="term" value="C:membrane"/>
    <property type="evidence" value="ECO:0007669"/>
    <property type="project" value="UniProtKB-SubCell"/>
</dbReference>
<dbReference type="OrthoDB" id="9807055at2"/>
<dbReference type="RefSeq" id="WP_005542447.1">
    <property type="nucleotide sequence ID" value="NZ_CP012959.1"/>
</dbReference>
<dbReference type="InterPro" id="IPR052062">
    <property type="entry name" value="Murein_DD/LD_carboxypeptidase"/>
</dbReference>
<dbReference type="Proteomes" id="UP000323012">
    <property type="component" value="Unassembled WGS sequence"/>
</dbReference>
<keyword evidence="4 10" id="KW-0732">Signal</keyword>
<sequence>MFKKLLIIIPLLVLTACSTGTASYQPDQDEEQINQLIASQLKTNKPHQYSGIMDKRLSKIYQEWAGTRYRFGGTTKNGIDCSGFMQTTFLDAFGVTLPRSTSEQRYVGKAIQKKELKVGDLVFFRRNNHVGIYVGNDQFMHSSTSRGVIIESLSDNYWARTYTQSRRVL</sequence>
<evidence type="ECO:0000256" key="5">
    <source>
        <dbReference type="ARBA" id="ARBA00022801"/>
    </source>
</evidence>
<feature type="chain" id="PRO_5044619469" description="NlpC/P60 domain-containing protein" evidence="10">
    <location>
        <begin position="23"/>
        <end position="169"/>
    </location>
</feature>
<evidence type="ECO:0000313" key="16">
    <source>
        <dbReference type="Proteomes" id="UP000226080"/>
    </source>
</evidence>
<evidence type="ECO:0000256" key="4">
    <source>
        <dbReference type="ARBA" id="ARBA00022729"/>
    </source>
</evidence>
<evidence type="ECO:0000256" key="10">
    <source>
        <dbReference type="SAM" id="SignalP"/>
    </source>
</evidence>
<keyword evidence="8" id="KW-0564">Palmitate</keyword>
<dbReference type="PROSITE" id="PS51257">
    <property type="entry name" value="PROKAR_LIPOPROTEIN"/>
    <property type="match status" value="1"/>
</dbReference>
<comment type="similarity">
    <text evidence="2">Belongs to the peptidase C40 family.</text>
</comment>
<keyword evidence="6" id="KW-0788">Thiol protease</keyword>
<reference evidence="14 17" key="3">
    <citation type="submission" date="2019-08" db="EMBL/GenBank/DDBJ databases">
        <title>Whole genome sequencing of Aggregatibacter actinomycetemcomitans cultured from blood stream infections in Denmark reveals a novel phylogenetic lineage expressing serotype a membrane O polysaccharide.</title>
        <authorList>
            <person name="Nedergaard S."/>
            <person name="Kobel C.M."/>
            <person name="Nielsen M.B."/>
            <person name="Moeller R.T."/>
            <person name="Jensen A.B."/>
            <person name="Noerskov-Lauritsen N."/>
        </authorList>
    </citation>
    <scope>NUCLEOTIDE SEQUENCE [LARGE SCALE GENOMIC DNA]</scope>
    <source>
        <strain evidence="14 17">PN_563</strain>
    </source>
</reference>
<dbReference type="Proteomes" id="UP000226080">
    <property type="component" value="Unassembled WGS sequence"/>
</dbReference>
<dbReference type="PANTHER" id="PTHR47360:SF3">
    <property type="entry name" value="MUREIN DD-ENDOPEPTIDASE MEPS_MUREIN LD-CARBOXYPEPTIDASE"/>
    <property type="match status" value="1"/>
</dbReference>
<proteinExistence type="inferred from homology"/>
<evidence type="ECO:0000256" key="1">
    <source>
        <dbReference type="ARBA" id="ARBA00004635"/>
    </source>
</evidence>
<dbReference type="GO" id="GO:0008234">
    <property type="term" value="F:cysteine-type peptidase activity"/>
    <property type="evidence" value="ECO:0007669"/>
    <property type="project" value="UniProtKB-KW"/>
</dbReference>
<evidence type="ECO:0000256" key="3">
    <source>
        <dbReference type="ARBA" id="ARBA00022670"/>
    </source>
</evidence>
<dbReference type="PROSITE" id="PS51935">
    <property type="entry name" value="NLPC_P60"/>
    <property type="match status" value="1"/>
</dbReference>
<dbReference type="Pfam" id="PF00877">
    <property type="entry name" value="NLPC_P60"/>
    <property type="match status" value="1"/>
</dbReference>
<dbReference type="InterPro" id="IPR038765">
    <property type="entry name" value="Papain-like_cys_pep_sf"/>
</dbReference>
<dbReference type="AlphaFoldDB" id="A0A5D0EM21"/>
<dbReference type="Proteomes" id="UP000072236">
    <property type="component" value="Chromosome"/>
</dbReference>
<evidence type="ECO:0000256" key="9">
    <source>
        <dbReference type="ARBA" id="ARBA00023288"/>
    </source>
</evidence>
<dbReference type="GO" id="GO:0006508">
    <property type="term" value="P:proteolysis"/>
    <property type="evidence" value="ECO:0007669"/>
    <property type="project" value="UniProtKB-KW"/>
</dbReference>
<dbReference type="EMBL" id="CP012959">
    <property type="protein sequence ID" value="AMQ94892.1"/>
    <property type="molecule type" value="Genomic_DNA"/>
</dbReference>
<evidence type="ECO:0000256" key="8">
    <source>
        <dbReference type="ARBA" id="ARBA00023139"/>
    </source>
</evidence>
<evidence type="ECO:0000259" key="11">
    <source>
        <dbReference type="PROSITE" id="PS51935"/>
    </source>
</evidence>
<dbReference type="SUPFAM" id="SSF54001">
    <property type="entry name" value="Cysteine proteinases"/>
    <property type="match status" value="1"/>
</dbReference>
<feature type="signal peptide" evidence="10">
    <location>
        <begin position="1"/>
        <end position="22"/>
    </location>
</feature>
<dbReference type="SMR" id="A0A5D0EM21"/>
<reference evidence="13 16" key="2">
    <citation type="submission" date="2017-10" db="EMBL/GenBank/DDBJ databases">
        <title>Draft genome sequences of Aggregatibacter actinomycetemcomitans strains 310a and 310b.</title>
        <authorList>
            <person name="May A.C."/>
            <person name="Ohta H."/>
            <person name="Maeda H."/>
            <person name="Kokeguchi S."/>
            <person name="Cugini C."/>
        </authorList>
    </citation>
    <scope>NUCLEOTIDE SEQUENCE [LARGE SCALE GENOMIC DNA]</scope>
    <source>
        <strain evidence="13 16">310b</strain>
    </source>
</reference>